<feature type="transmembrane region" description="Helical" evidence="1">
    <location>
        <begin position="63"/>
        <end position="80"/>
    </location>
</feature>
<dbReference type="EMBL" id="QNRR01000002">
    <property type="protein sequence ID" value="RBP46543.1"/>
    <property type="molecule type" value="Genomic_DNA"/>
</dbReference>
<feature type="transmembrane region" description="Helical" evidence="1">
    <location>
        <begin position="92"/>
        <end position="115"/>
    </location>
</feature>
<feature type="transmembrane region" description="Helical" evidence="1">
    <location>
        <begin position="31"/>
        <end position="51"/>
    </location>
</feature>
<keyword evidence="1" id="KW-1133">Transmembrane helix</keyword>
<name>A0A366HUD3_9BACT</name>
<keyword evidence="1" id="KW-0812">Transmembrane</keyword>
<sequence length="134" mass="14351">MRNGMRAPAFLVTLAVLAAGMLVLLSISDSLLGALFFLPFSLGPLFVSLILAAKSPGRLSQRLLLASSILYAVWFGYIYLEAFHWHVDPQSAVAMVFIGLLSLPVMIPVWIVSLLQIGRSTAPGAPIGTDRPSA</sequence>
<reference evidence="2 3" key="1">
    <citation type="submission" date="2018-06" db="EMBL/GenBank/DDBJ databases">
        <title>Genomic Encyclopedia of Type Strains, Phase IV (KMG-IV): sequencing the most valuable type-strain genomes for metagenomic binning, comparative biology and taxonomic classification.</title>
        <authorList>
            <person name="Goeker M."/>
        </authorList>
    </citation>
    <scope>NUCLEOTIDE SEQUENCE [LARGE SCALE GENOMIC DNA]</scope>
    <source>
        <strain evidence="2 3">DSM 25532</strain>
    </source>
</reference>
<dbReference type="Proteomes" id="UP000253426">
    <property type="component" value="Unassembled WGS sequence"/>
</dbReference>
<dbReference type="AlphaFoldDB" id="A0A366HUD3"/>
<dbReference type="RefSeq" id="WP_147263316.1">
    <property type="nucleotide sequence ID" value="NZ_QNRR01000002.1"/>
</dbReference>
<gene>
    <name evidence="2" type="ORF">DES53_102934</name>
</gene>
<evidence type="ECO:0000256" key="1">
    <source>
        <dbReference type="SAM" id="Phobius"/>
    </source>
</evidence>
<organism evidence="2 3">
    <name type="scientific">Roseimicrobium gellanilyticum</name>
    <dbReference type="NCBI Taxonomy" id="748857"/>
    <lineage>
        <taxon>Bacteria</taxon>
        <taxon>Pseudomonadati</taxon>
        <taxon>Verrucomicrobiota</taxon>
        <taxon>Verrucomicrobiia</taxon>
        <taxon>Verrucomicrobiales</taxon>
        <taxon>Verrucomicrobiaceae</taxon>
        <taxon>Roseimicrobium</taxon>
    </lineage>
</organism>
<proteinExistence type="predicted"/>
<evidence type="ECO:0000313" key="2">
    <source>
        <dbReference type="EMBL" id="RBP46543.1"/>
    </source>
</evidence>
<feature type="transmembrane region" description="Helical" evidence="1">
    <location>
        <begin position="7"/>
        <end position="25"/>
    </location>
</feature>
<protein>
    <submittedName>
        <fullName evidence="2">Uncharacterized protein</fullName>
    </submittedName>
</protein>
<keyword evidence="3" id="KW-1185">Reference proteome</keyword>
<evidence type="ECO:0000313" key="3">
    <source>
        <dbReference type="Proteomes" id="UP000253426"/>
    </source>
</evidence>
<keyword evidence="1" id="KW-0472">Membrane</keyword>
<accession>A0A366HUD3</accession>
<comment type="caution">
    <text evidence="2">The sequence shown here is derived from an EMBL/GenBank/DDBJ whole genome shotgun (WGS) entry which is preliminary data.</text>
</comment>
<dbReference type="OrthoDB" id="9554229at2"/>